<protein>
    <recommendedName>
        <fullName evidence="3">beta-glucosidase</fullName>
        <ecNumber evidence="3">3.2.1.21</ecNumber>
    </recommendedName>
</protein>
<evidence type="ECO:0000259" key="6">
    <source>
        <dbReference type="SMART" id="SM01217"/>
    </source>
</evidence>
<evidence type="ECO:0000256" key="4">
    <source>
        <dbReference type="ARBA" id="ARBA00022801"/>
    </source>
</evidence>
<dbReference type="PANTHER" id="PTHR42715">
    <property type="entry name" value="BETA-GLUCOSIDASE"/>
    <property type="match status" value="1"/>
</dbReference>
<organism evidence="7 8">
    <name type="scientific">Thanatephorus cucumeris (strain AG1-IB / isolate 7/3/14)</name>
    <name type="common">Lettuce bottom rot fungus</name>
    <name type="synonym">Rhizoctonia solani</name>
    <dbReference type="NCBI Taxonomy" id="1108050"/>
    <lineage>
        <taxon>Eukaryota</taxon>
        <taxon>Fungi</taxon>
        <taxon>Dikarya</taxon>
        <taxon>Basidiomycota</taxon>
        <taxon>Agaricomycotina</taxon>
        <taxon>Agaricomycetes</taxon>
        <taxon>Cantharellales</taxon>
        <taxon>Ceratobasidiaceae</taxon>
        <taxon>Rhizoctonia</taxon>
        <taxon>Rhizoctonia solani AG-1</taxon>
    </lineage>
</organism>
<dbReference type="FunFam" id="2.60.40.10:FF:000495">
    <property type="entry name" value="Periplasmic beta-glucosidase"/>
    <property type="match status" value="1"/>
</dbReference>
<evidence type="ECO:0000256" key="1">
    <source>
        <dbReference type="ARBA" id="ARBA00000448"/>
    </source>
</evidence>
<evidence type="ECO:0000313" key="7">
    <source>
        <dbReference type="EMBL" id="CCO34224.1"/>
    </source>
</evidence>
<keyword evidence="4 7" id="KW-0378">Hydrolase</keyword>
<comment type="similarity">
    <text evidence="2">Belongs to the glycosyl hydrolase 3 family.</text>
</comment>
<dbReference type="InterPro" id="IPR013783">
    <property type="entry name" value="Ig-like_fold"/>
</dbReference>
<dbReference type="InterPro" id="IPR050288">
    <property type="entry name" value="Cellulose_deg_GH3"/>
</dbReference>
<sequence>MPRFEHSDLKLSGEIGKDSTVKVSVTVKNVGKVPGRDVVQVYVRDLVSRLDRPIKELKGFTKSSLLEPGKSETVTVTLDKYAFAYFDDWAGEGRDGEGLWVAEAGDFEILAASTSEDAGISTGITLKKSFEWL</sequence>
<accession>M5C4H6</accession>
<comment type="catalytic activity">
    <reaction evidence="1">
        <text>Hydrolysis of terminal, non-reducing beta-D-glucosyl residues with release of beta-D-glucose.</text>
        <dbReference type="EC" id="3.2.1.21"/>
    </reaction>
</comment>
<dbReference type="PANTHER" id="PTHR42715:SF3">
    <property type="entry name" value="BETA-GLUCOSIDASE B-RELATED"/>
    <property type="match status" value="1"/>
</dbReference>
<keyword evidence="5 7" id="KW-0326">Glycosidase</keyword>
<name>M5C4H6_THACB</name>
<evidence type="ECO:0000313" key="8">
    <source>
        <dbReference type="Proteomes" id="UP000012065"/>
    </source>
</evidence>
<proteinExistence type="inferred from homology"/>
<dbReference type="EC" id="3.2.1.21" evidence="3"/>
<dbReference type="Pfam" id="PF14310">
    <property type="entry name" value="Fn3-like"/>
    <property type="match status" value="1"/>
</dbReference>
<dbReference type="GO" id="GO:0008422">
    <property type="term" value="F:beta-glucosidase activity"/>
    <property type="evidence" value="ECO:0007669"/>
    <property type="project" value="UniProtKB-EC"/>
</dbReference>
<dbReference type="HOGENOM" id="CLU_004542_0_3_1"/>
<dbReference type="Gene3D" id="2.60.40.10">
    <property type="entry name" value="Immunoglobulins"/>
    <property type="match status" value="1"/>
</dbReference>
<dbReference type="AlphaFoldDB" id="M5C4H6"/>
<reference evidence="7 8" key="1">
    <citation type="journal article" date="2013" name="J. Biotechnol.">
        <title>Establishment and interpretation of the genome sequence of the phytopathogenic fungus Rhizoctonia solani AG1-IB isolate 7/3/14.</title>
        <authorList>
            <person name="Wibberg D.W."/>
            <person name="Jelonek L.J."/>
            <person name="Rupp O.R."/>
            <person name="Hennig M.H."/>
            <person name="Eikmeyer F.E."/>
            <person name="Goesmann A.G."/>
            <person name="Hartmann A.H."/>
            <person name="Borriss R.B."/>
            <person name="Grosch R.G."/>
            <person name="Puehler A.P."/>
            <person name="Schlueter A.S."/>
        </authorList>
    </citation>
    <scope>NUCLEOTIDE SEQUENCE [LARGE SCALE GENOMIC DNA]</scope>
    <source>
        <strain evidence="8">AG1-IB / isolate 7/3/14</strain>
    </source>
</reference>
<dbReference type="GO" id="GO:0009251">
    <property type="term" value="P:glucan catabolic process"/>
    <property type="evidence" value="ECO:0007669"/>
    <property type="project" value="TreeGrafter"/>
</dbReference>
<evidence type="ECO:0000256" key="2">
    <source>
        <dbReference type="ARBA" id="ARBA00005336"/>
    </source>
</evidence>
<evidence type="ECO:0000256" key="3">
    <source>
        <dbReference type="ARBA" id="ARBA00012744"/>
    </source>
</evidence>
<dbReference type="EMBL" id="CAOJ01012778">
    <property type="protein sequence ID" value="CCO34224.1"/>
    <property type="molecule type" value="Genomic_DNA"/>
</dbReference>
<evidence type="ECO:0000256" key="5">
    <source>
        <dbReference type="ARBA" id="ARBA00023295"/>
    </source>
</evidence>
<dbReference type="InterPro" id="IPR026891">
    <property type="entry name" value="Fn3-like"/>
</dbReference>
<dbReference type="Proteomes" id="UP000012065">
    <property type="component" value="Unassembled WGS sequence"/>
</dbReference>
<dbReference type="SMART" id="SM01217">
    <property type="entry name" value="Fn3_like"/>
    <property type="match status" value="1"/>
</dbReference>
<feature type="domain" description="Fibronectin type III-like" evidence="6">
    <location>
        <begin position="37"/>
        <end position="115"/>
    </location>
</feature>
<comment type="caution">
    <text evidence="7">The sequence shown here is derived from an EMBL/GenBank/DDBJ whole genome shotgun (WGS) entry which is preliminary data.</text>
</comment>
<gene>
    <name evidence="7" type="ORF">BN14_08318</name>
</gene>